<sequence>MSTKKEVEDYSQNEVNMRGRVSGTSIEKVLPSGDKVVEFRIIIARADRSGVDTLDVGAWNARSRRTALSLKEQEWIEITGSVHRRFWQGPTGVASRWQVEASTISRF</sequence>
<evidence type="ECO:0000313" key="2">
    <source>
        <dbReference type="EMBL" id="CAB4780968.1"/>
    </source>
</evidence>
<dbReference type="InterPro" id="IPR000424">
    <property type="entry name" value="Primosome_PriB/ssb"/>
</dbReference>
<evidence type="ECO:0000313" key="4">
    <source>
        <dbReference type="EMBL" id="CAB4977677.1"/>
    </source>
</evidence>
<gene>
    <name evidence="2" type="ORF">UFOPK2967_00294</name>
    <name evidence="3" type="ORF">UFOPK3587_00592</name>
    <name evidence="4" type="ORF">UFOPK3984_00189</name>
    <name evidence="5" type="ORF">UFOPK4114_00116</name>
</gene>
<evidence type="ECO:0000313" key="5">
    <source>
        <dbReference type="EMBL" id="CAB5008622.1"/>
    </source>
</evidence>
<protein>
    <submittedName>
        <fullName evidence="5">Unannotated protein</fullName>
    </submittedName>
</protein>
<keyword evidence="1" id="KW-0238">DNA-binding</keyword>
<dbReference type="EMBL" id="CAFBMN010000021">
    <property type="protein sequence ID" value="CAB4902949.1"/>
    <property type="molecule type" value="Genomic_DNA"/>
</dbReference>
<dbReference type="Gene3D" id="2.40.50.140">
    <property type="entry name" value="Nucleic acid-binding proteins"/>
    <property type="match status" value="1"/>
</dbReference>
<reference evidence="5" key="1">
    <citation type="submission" date="2020-05" db="EMBL/GenBank/DDBJ databases">
        <authorList>
            <person name="Chiriac C."/>
            <person name="Salcher M."/>
            <person name="Ghai R."/>
            <person name="Kavagutti S V."/>
        </authorList>
    </citation>
    <scope>NUCLEOTIDE SEQUENCE</scope>
</reference>
<name>A0A6J7Q1V9_9ZZZZ</name>
<dbReference type="GO" id="GO:0003697">
    <property type="term" value="F:single-stranded DNA binding"/>
    <property type="evidence" value="ECO:0007669"/>
    <property type="project" value="InterPro"/>
</dbReference>
<dbReference type="InterPro" id="IPR012340">
    <property type="entry name" value="NA-bd_OB-fold"/>
</dbReference>
<accession>A0A6J7Q1V9</accession>
<proteinExistence type="predicted"/>
<evidence type="ECO:0000313" key="3">
    <source>
        <dbReference type="EMBL" id="CAB4902949.1"/>
    </source>
</evidence>
<evidence type="ECO:0000256" key="1">
    <source>
        <dbReference type="ARBA" id="ARBA00023125"/>
    </source>
</evidence>
<dbReference type="EMBL" id="CAFBPP010000001">
    <property type="protein sequence ID" value="CAB5008622.1"/>
    <property type="molecule type" value="Genomic_DNA"/>
</dbReference>
<dbReference type="EMBL" id="CAFBOP010000003">
    <property type="protein sequence ID" value="CAB4977677.1"/>
    <property type="molecule type" value="Genomic_DNA"/>
</dbReference>
<dbReference type="SUPFAM" id="SSF50249">
    <property type="entry name" value="Nucleic acid-binding proteins"/>
    <property type="match status" value="1"/>
</dbReference>
<dbReference type="EMBL" id="CAFAAC010000009">
    <property type="protein sequence ID" value="CAB4780968.1"/>
    <property type="molecule type" value="Genomic_DNA"/>
</dbReference>
<dbReference type="AlphaFoldDB" id="A0A6J7Q1V9"/>
<dbReference type="PROSITE" id="PS50935">
    <property type="entry name" value="SSB"/>
    <property type="match status" value="1"/>
</dbReference>
<organism evidence="5">
    <name type="scientific">freshwater metagenome</name>
    <dbReference type="NCBI Taxonomy" id="449393"/>
    <lineage>
        <taxon>unclassified sequences</taxon>
        <taxon>metagenomes</taxon>
        <taxon>ecological metagenomes</taxon>
    </lineage>
</organism>